<evidence type="ECO:0000313" key="3">
    <source>
        <dbReference type="EMBL" id="VEH07014.1"/>
    </source>
</evidence>
<sequence length="67" mass="7988">MRKVVKGVGGFLFTLFGYMLFVHYVTREAGLWWVGIVVTIILYLPTWIEYIFEYAFMARKDKEESKE</sequence>
<proteinExistence type="predicted"/>
<keyword evidence="1" id="KW-1133">Transmembrane helix</keyword>
<keyword evidence="1" id="KW-0812">Transmembrane</keyword>
<dbReference type="HOGENOM" id="CLU_2805175_0_0_11"/>
<gene>
    <name evidence="3" type="ORF">NCTC949_01489</name>
    <name evidence="2" type="ORF">UL82_04610</name>
</gene>
<dbReference type="EMBL" id="LR134377">
    <property type="protein sequence ID" value="VEH07014.1"/>
    <property type="molecule type" value="Genomic_DNA"/>
</dbReference>
<name>A0A0F6TCW6_9CORY</name>
<feature type="transmembrane region" description="Helical" evidence="1">
    <location>
        <begin position="31"/>
        <end position="52"/>
    </location>
</feature>
<evidence type="ECO:0000313" key="5">
    <source>
        <dbReference type="Proteomes" id="UP000271380"/>
    </source>
</evidence>
<dbReference type="AlphaFoldDB" id="A0A0F6TCW6"/>
<keyword evidence="1" id="KW-0472">Membrane</keyword>
<feature type="transmembrane region" description="Helical" evidence="1">
    <location>
        <begin position="7"/>
        <end position="25"/>
    </location>
</feature>
<dbReference type="RefSeq" id="WP_046439228.1">
    <property type="nucleotide sequence ID" value="NZ_CP011312.1"/>
</dbReference>
<evidence type="ECO:0000313" key="2">
    <source>
        <dbReference type="EMBL" id="AKE41106.1"/>
    </source>
</evidence>
<dbReference type="EMBL" id="CP011312">
    <property type="protein sequence ID" value="AKE41106.1"/>
    <property type="molecule type" value="Genomic_DNA"/>
</dbReference>
<dbReference type="KEGG" id="cku:UL82_04610"/>
<organism evidence="2 4">
    <name type="scientific">Corynebacterium kutscheri</name>
    <dbReference type="NCBI Taxonomy" id="35755"/>
    <lineage>
        <taxon>Bacteria</taxon>
        <taxon>Bacillati</taxon>
        <taxon>Actinomycetota</taxon>
        <taxon>Actinomycetes</taxon>
        <taxon>Mycobacteriales</taxon>
        <taxon>Corynebacteriaceae</taxon>
        <taxon>Corynebacterium</taxon>
    </lineage>
</organism>
<reference evidence="2 4" key="1">
    <citation type="journal article" date="2015" name="Genome Announc.">
        <title>Complete Genome Sequence of Corynebacterium kutscheri DSM 20755, a Corynebacterial Type Strain with Remarkably Low G+C Content of Chromosomal DNA.</title>
        <authorList>
            <person name="Ruckert C."/>
            <person name="Albersmeier A."/>
            <person name="Winkler A."/>
            <person name="Tauch A."/>
        </authorList>
    </citation>
    <scope>NUCLEOTIDE SEQUENCE [LARGE SCALE GENOMIC DNA]</scope>
    <source>
        <strain evidence="2 4">DSM 20755</strain>
    </source>
</reference>
<dbReference type="OrthoDB" id="9981307at2"/>
<protein>
    <submittedName>
        <fullName evidence="2">Uncharacterized protein</fullName>
    </submittedName>
</protein>
<accession>A0A0F6TCW6</accession>
<dbReference type="Proteomes" id="UP000033457">
    <property type="component" value="Chromosome"/>
</dbReference>
<evidence type="ECO:0000313" key="4">
    <source>
        <dbReference type="Proteomes" id="UP000033457"/>
    </source>
</evidence>
<evidence type="ECO:0000256" key="1">
    <source>
        <dbReference type="SAM" id="Phobius"/>
    </source>
</evidence>
<keyword evidence="4" id="KW-1185">Reference proteome</keyword>
<dbReference type="Proteomes" id="UP000271380">
    <property type="component" value="Chromosome"/>
</dbReference>
<reference evidence="3 5" key="2">
    <citation type="submission" date="2018-12" db="EMBL/GenBank/DDBJ databases">
        <authorList>
            <consortium name="Pathogen Informatics"/>
        </authorList>
    </citation>
    <scope>NUCLEOTIDE SEQUENCE [LARGE SCALE GENOMIC DNA]</scope>
    <source>
        <strain evidence="3 5">NCTC949</strain>
    </source>
</reference>